<dbReference type="NCBIfam" id="NF033681">
    <property type="entry name" value="ExeM_NucH_DNase"/>
    <property type="match status" value="1"/>
</dbReference>
<evidence type="ECO:0000256" key="1">
    <source>
        <dbReference type="SAM" id="MobiDB-lite"/>
    </source>
</evidence>
<dbReference type="PANTHER" id="PTHR42834">
    <property type="entry name" value="ENDONUCLEASE/EXONUCLEASE/PHOSPHATASE FAMILY PROTEIN (AFU_ORTHOLOGUE AFUA_3G09210)"/>
    <property type="match status" value="1"/>
</dbReference>
<evidence type="ECO:0000313" key="4">
    <source>
        <dbReference type="EMBL" id="SCZ57754.1"/>
    </source>
</evidence>
<dbReference type="InterPro" id="IPR036691">
    <property type="entry name" value="Endo/exonu/phosph_ase_sf"/>
</dbReference>
<proteinExistence type="predicted"/>
<dbReference type="Pfam" id="PF03372">
    <property type="entry name" value="Exo_endo_phos"/>
    <property type="match status" value="1"/>
</dbReference>
<dbReference type="GO" id="GO:0003824">
    <property type="term" value="F:catalytic activity"/>
    <property type="evidence" value="ECO:0007669"/>
    <property type="project" value="InterPro"/>
</dbReference>
<protein>
    <recommendedName>
        <fullName evidence="3">Endonuclease/exonuclease/phosphatase domain-containing protein</fullName>
    </recommendedName>
</protein>
<name>A0A1G5Q7B6_9GAMM</name>
<feature type="region of interest" description="Disordered" evidence="1">
    <location>
        <begin position="537"/>
        <end position="561"/>
    </location>
</feature>
<dbReference type="PANTHER" id="PTHR42834:SF1">
    <property type="entry name" value="ENDONUCLEASE_EXONUCLEASE_PHOSPHATASE FAMILY PROTEIN (AFU_ORTHOLOGUE AFUA_3G09210)"/>
    <property type="match status" value="1"/>
</dbReference>
<dbReference type="InterPro" id="IPR047971">
    <property type="entry name" value="ExeM-like"/>
</dbReference>
<dbReference type="EMBL" id="FMWD01000004">
    <property type="protein sequence ID" value="SCZ57754.1"/>
    <property type="molecule type" value="Genomic_DNA"/>
</dbReference>
<dbReference type="CDD" id="cd04486">
    <property type="entry name" value="YhcR_OBF_like"/>
    <property type="match status" value="1"/>
</dbReference>
<sequence>MKSWLSRFALLALILAAFAAGADCPSVDTASIHAMKGYTSPRIPLGKEVTVEGIVNGSFLGGDRLGGFYLQSQGSAEGGLPAGIFVYAPQPGKNALAKLTPGSRIQLTGRIKKYKGQIQLTRPKAIRHCGETKLPKPTMLTLPADQGRLARFEGLLVRLTQPLTVSGNGDLLRHGSLALSQGGRLFRPTQAPGIDGRENASRRILLDDGSYRARPQPIPYLDADGTRRVGSHVSNLEGILAYAFGEYRVHPTEVPTFQATNPRPETPQAPDGRWRVAVFNIENYFTTLGSRGADNQRELKRQTGKLLKAIQTLEADVLALAEIENREHSLQTLVTQLNRNAPPGARYRAVKPPRGSGQDAIRSALVYRADRLVVDRARSDFDPAHSRPPLAALFRPRQKGARPFGVIAIHFKSKSGCPTSGDVDRGQGCWNLRRMAQAEALLEFARTISRETGVDEWLVAGDVNAYSDEAPVRRLKKDGLTDLITAHVPQDQRYTYVYRGESGYLDYALATSKLVRRVRGVSMWHINADEPPFLTYHGDPNRATGTPYRSSDHDPIVVGLD</sequence>
<dbReference type="InterPro" id="IPR005135">
    <property type="entry name" value="Endo/exonuclease/phosphatase"/>
</dbReference>
<keyword evidence="2" id="KW-0732">Signal</keyword>
<dbReference type="OrthoDB" id="9800417at2"/>
<dbReference type="Proteomes" id="UP000199648">
    <property type="component" value="Unassembled WGS sequence"/>
</dbReference>
<feature type="signal peptide" evidence="2">
    <location>
        <begin position="1"/>
        <end position="22"/>
    </location>
</feature>
<feature type="domain" description="Endonuclease/exonuclease/phosphatase" evidence="3">
    <location>
        <begin position="297"/>
        <end position="553"/>
    </location>
</feature>
<dbReference type="AlphaFoldDB" id="A0A1G5Q7B6"/>
<dbReference type="Gene3D" id="3.60.10.10">
    <property type="entry name" value="Endonuclease/exonuclease/phosphatase"/>
    <property type="match status" value="1"/>
</dbReference>
<reference evidence="4 5" key="1">
    <citation type="submission" date="2016-10" db="EMBL/GenBank/DDBJ databases">
        <authorList>
            <person name="de Groot N.N."/>
        </authorList>
    </citation>
    <scope>NUCLEOTIDE SEQUENCE [LARGE SCALE GENOMIC DNA]</scope>
    <source>
        <strain evidence="4 5">HLD2</strain>
    </source>
</reference>
<dbReference type="RefSeq" id="WP_092994797.1">
    <property type="nucleotide sequence ID" value="NZ_FMWD01000004.1"/>
</dbReference>
<evidence type="ECO:0000259" key="3">
    <source>
        <dbReference type="Pfam" id="PF03372"/>
    </source>
</evidence>
<dbReference type="CDD" id="cd10283">
    <property type="entry name" value="MnuA_DNase1-like"/>
    <property type="match status" value="1"/>
</dbReference>
<gene>
    <name evidence="4" type="ORF">SAMN03097708_01501</name>
</gene>
<feature type="chain" id="PRO_5011683232" description="Endonuclease/exonuclease/phosphatase domain-containing protein" evidence="2">
    <location>
        <begin position="23"/>
        <end position="561"/>
    </location>
</feature>
<keyword evidence="5" id="KW-1185">Reference proteome</keyword>
<organism evidence="4 5">
    <name type="scientific">Thiohalomonas denitrificans</name>
    <dbReference type="NCBI Taxonomy" id="415747"/>
    <lineage>
        <taxon>Bacteria</taxon>
        <taxon>Pseudomonadati</taxon>
        <taxon>Pseudomonadota</taxon>
        <taxon>Gammaproteobacteria</taxon>
        <taxon>Thiohalomonadales</taxon>
        <taxon>Thiohalomonadaceae</taxon>
        <taxon>Thiohalomonas</taxon>
    </lineage>
</organism>
<evidence type="ECO:0000313" key="5">
    <source>
        <dbReference type="Proteomes" id="UP000199648"/>
    </source>
</evidence>
<evidence type="ECO:0000256" key="2">
    <source>
        <dbReference type="SAM" id="SignalP"/>
    </source>
</evidence>
<dbReference type="SUPFAM" id="SSF56219">
    <property type="entry name" value="DNase I-like"/>
    <property type="match status" value="1"/>
</dbReference>
<dbReference type="STRING" id="415747.SAMN03097708_01501"/>
<accession>A0A1G5Q7B6</accession>